<evidence type="ECO:0000313" key="3">
    <source>
        <dbReference type="Proteomes" id="UP000450012"/>
    </source>
</evidence>
<feature type="transmembrane region" description="Helical" evidence="1">
    <location>
        <begin position="208"/>
        <end position="234"/>
    </location>
</feature>
<dbReference type="AlphaFoldDB" id="A0A7X4K9W6"/>
<evidence type="ECO:0008006" key="4">
    <source>
        <dbReference type="Google" id="ProtNLM"/>
    </source>
</evidence>
<keyword evidence="1" id="KW-1133">Transmembrane helix</keyword>
<comment type="caution">
    <text evidence="2">The sequence shown here is derived from an EMBL/GenBank/DDBJ whole genome shotgun (WGS) entry which is preliminary data.</text>
</comment>
<feature type="transmembrane region" description="Helical" evidence="1">
    <location>
        <begin position="37"/>
        <end position="60"/>
    </location>
</feature>
<feature type="transmembrane region" description="Helical" evidence="1">
    <location>
        <begin position="182"/>
        <end position="201"/>
    </location>
</feature>
<keyword evidence="1" id="KW-0472">Membrane</keyword>
<keyword evidence="3" id="KW-1185">Reference proteome</keyword>
<feature type="transmembrane region" description="Helical" evidence="1">
    <location>
        <begin position="246"/>
        <end position="266"/>
    </location>
</feature>
<feature type="transmembrane region" description="Helical" evidence="1">
    <location>
        <begin position="133"/>
        <end position="151"/>
    </location>
</feature>
<feature type="transmembrane region" description="Helical" evidence="1">
    <location>
        <begin position="72"/>
        <end position="89"/>
    </location>
</feature>
<dbReference type="Proteomes" id="UP000450012">
    <property type="component" value="Unassembled WGS sequence"/>
</dbReference>
<feature type="transmembrane region" description="Helical" evidence="1">
    <location>
        <begin position="313"/>
        <end position="331"/>
    </location>
</feature>
<protein>
    <recommendedName>
        <fullName evidence="4">EpsG family protein</fullName>
    </recommendedName>
</protein>
<dbReference type="EMBL" id="WWCK01000001">
    <property type="protein sequence ID" value="MYM65317.1"/>
    <property type="molecule type" value="Genomic_DNA"/>
</dbReference>
<evidence type="ECO:0000256" key="1">
    <source>
        <dbReference type="SAM" id="Phobius"/>
    </source>
</evidence>
<feature type="transmembrane region" description="Helical" evidence="1">
    <location>
        <begin position="287"/>
        <end position="307"/>
    </location>
</feature>
<dbReference type="RefSeq" id="WP_161011943.1">
    <property type="nucleotide sequence ID" value="NZ_WWCK01000001.1"/>
</dbReference>
<accession>A0A7X4K9W6</accession>
<name>A0A7X4K9W6_9BURK</name>
<evidence type="ECO:0000313" key="2">
    <source>
        <dbReference type="EMBL" id="MYM65317.1"/>
    </source>
</evidence>
<reference evidence="2 3" key="1">
    <citation type="submission" date="2019-12" db="EMBL/GenBank/DDBJ databases">
        <title>Novel species isolated from a subtropical stream in China.</title>
        <authorList>
            <person name="Lu H."/>
        </authorList>
    </citation>
    <scope>NUCLEOTIDE SEQUENCE [LARGE SCALE GENOMIC DNA]</scope>
    <source>
        <strain evidence="2 3">FT55W</strain>
    </source>
</reference>
<sequence length="378" mass="42265">MQQWLPHANGDVLAFLNRTWGRGTPHPIDFYVAKIDYLARFFILIWAGLVPTLALFNYRLGNPGNRSPLPELGLTLLYAFLFYLFLIIFGSEESWYPIEKMLNYTGKPPFQHRVLLLFPAQALLYVAPSLSYLHAYIFSQMVAVFVALWAVKRFSALFIREDLAFVGQFLALLMWAPTIKYYTFYDIAIIAVYALALRFLLTHRLLPYLLVFTIGTLNHELTLFLVGISALVLFGQIKLPKLAGFLALQLACYGAVRVLMFTLLPAKSAWEGGKPALNINLFLHQPTQIVSSLGPLLLWYAIAAFGLRSAPVALRWCVALLPCLAVMTFFVGQLNESRQFDAFIPVGVALMVCAIRAKSTATAPQSQLNPTGYTLAGA</sequence>
<organism evidence="2 3">
    <name type="scientific">Duganella rivi</name>
    <dbReference type="NCBI Taxonomy" id="2666083"/>
    <lineage>
        <taxon>Bacteria</taxon>
        <taxon>Pseudomonadati</taxon>
        <taxon>Pseudomonadota</taxon>
        <taxon>Betaproteobacteria</taxon>
        <taxon>Burkholderiales</taxon>
        <taxon>Oxalobacteraceae</taxon>
        <taxon>Telluria group</taxon>
        <taxon>Duganella</taxon>
    </lineage>
</organism>
<gene>
    <name evidence="2" type="ORF">GTP45_00535</name>
</gene>
<keyword evidence="1" id="KW-0812">Transmembrane</keyword>
<proteinExistence type="predicted"/>